<keyword evidence="2" id="KW-1185">Reference proteome</keyword>
<organism evidence="1 2">
    <name type="scientific">Zhouia spongiae</name>
    <dbReference type="NCBI Taxonomy" id="2202721"/>
    <lineage>
        <taxon>Bacteria</taxon>
        <taxon>Pseudomonadati</taxon>
        <taxon>Bacteroidota</taxon>
        <taxon>Flavobacteriia</taxon>
        <taxon>Flavobacteriales</taxon>
        <taxon>Flavobacteriaceae</taxon>
        <taxon>Zhouia</taxon>
    </lineage>
</organism>
<dbReference type="RefSeq" id="WP_242938756.1">
    <property type="nucleotide sequence ID" value="NZ_CP094326.1"/>
</dbReference>
<protein>
    <submittedName>
        <fullName evidence="1">Uncharacterized protein</fullName>
    </submittedName>
</protein>
<evidence type="ECO:0000313" key="1">
    <source>
        <dbReference type="EMBL" id="UNZ00393.1"/>
    </source>
</evidence>
<name>A0ABY3YRE4_9FLAO</name>
<dbReference type="EMBL" id="CP094326">
    <property type="protein sequence ID" value="UNZ00393.1"/>
    <property type="molecule type" value="Genomic_DNA"/>
</dbReference>
<accession>A0ABY3YRE4</accession>
<dbReference type="PROSITE" id="PS51257">
    <property type="entry name" value="PROKAR_LIPOPROTEIN"/>
    <property type="match status" value="1"/>
</dbReference>
<evidence type="ECO:0000313" key="2">
    <source>
        <dbReference type="Proteomes" id="UP000829476"/>
    </source>
</evidence>
<proteinExistence type="predicted"/>
<gene>
    <name evidence="1" type="ORF">MQE36_08645</name>
</gene>
<dbReference type="Proteomes" id="UP000829476">
    <property type="component" value="Chromosome"/>
</dbReference>
<reference evidence="1 2" key="1">
    <citation type="journal article" date="2018" name="Int. J. Syst. Evol. Microbiol.">
        <title>Zhouia spongiae sp. nov., isolated from a marine sponge.</title>
        <authorList>
            <person name="Zhuang L."/>
            <person name="Lin B."/>
            <person name="Qin F."/>
            <person name="Luo L."/>
        </authorList>
    </citation>
    <scope>NUCLEOTIDE SEQUENCE [LARGE SCALE GENOMIC DNA]</scope>
    <source>
        <strain evidence="1 2">HN-Y44</strain>
    </source>
</reference>
<sequence length="184" mass="20399">MVLQIRIVICLFLLLLVSCVKDVDFDQVDNIRLTPVFEGSFVYFDIEANQFVENGQEMISAGDLVKMDAVSESFSVNNLVRADFHFQFTNTISRNFEITLNFLDKNQEVLRALSYDIPASSGADVEVKDTVIFSGDSIGQLTSTVLLGMEIVLVDGTPGLTETSEGSVSMNSFVTIYLQVEDDK</sequence>